<dbReference type="PROSITE" id="PS50088">
    <property type="entry name" value="ANK_REPEAT"/>
    <property type="match status" value="2"/>
</dbReference>
<evidence type="ECO:0000259" key="7">
    <source>
        <dbReference type="PROSITE" id="PS50003"/>
    </source>
</evidence>
<dbReference type="SUPFAM" id="SSF57863">
    <property type="entry name" value="ArfGap/RecO-like zinc finger"/>
    <property type="match status" value="1"/>
</dbReference>
<dbReference type="InterPro" id="IPR004148">
    <property type="entry name" value="BAR_dom"/>
</dbReference>
<sequence length="1046" mass="116678">MLMGYSDPINNQAEVDQFSASDEALLNHLTLSNAVNDSPAFRRALTKAELIAAQVRAHYNVTVESCRQAVKTGEAFANALSSLAHCMNMGQLPKHSCRVADIPSRWSGMNCDPSNSLQQINQLLHQFAKYTGDLAARLGEPERVVSDARTQLDHLFDLRAGFHRAADQLESAFSRSASMHTNRAQTDMSSTDSQINGLRQTYQNTAAVYMTNLRSAVSSTPMITYLHSNSLILSAKQEFFDRLNSLSDEASPKPTAEQQSLSVWLNFLAKLVNWTETSRRIARTRDQYSDRQLSDESVQNKPPNETACLEGYLFKRSGKRTWRSWARRWFRLKDNQLHYCKRVPSLSAMDLQSVTESTVLELRCRLKRAESTSSVLVNGNASKTSSQVSLTDGHCPELANRLLLQFTPEWKLMESDLRLCTAREGSAGLDRRFTFELISPGNRIHLLQAESYDQKERWVEALRSGLLNFQQANISNTLSDSLSLRNASSENKTSSVKSSFTYLDQSVNGAIVKACDLRLSRETHTTLATGTSQQSIPDYDQLRSQGGIVLWREPDGAGNRLCADCSAEGASWASVNLGVTLCTQCAAAHRSLGVHVSKIRSLTLDNWEPELLHLMLNLGNRLVNKVYEGNLDKCHTQIGRPNSASSSEHRRRWARAKWAQCQFVRVPLFDSRADRTTDTSHWVYDLYEHWLELRRQIQATRSRSTSTPSGLQSPPAKHDQKLEGDKAKRTKHRYEILADLCKTLDRLEQEANAVRDRISRRATLLRTEEQELAASSLLCAGARLGCPPLMLAGVAAGAHPDGYPQATRRGSSQQSTGPPLILAVRNGSMSACEFLLLNGADIDVQDSLGRTALHHACQLQRVHLVCLLLRRRADQSLADLRGRLPLDIAVESANADIVTLLRLQRLHDESKQDSDNHLTDDTVTDVFRDYTSRAYYFDSDSDVSDSTLTAIQHSTSSPSINLETSPTNKEKTTILTAKVSREVTPTATSDRPRISNPTSPTMASDKRRRRFLSPGRVYPSVQSPPTHATKPVRIVHAKHPSLSEKS</sequence>
<dbReference type="SMART" id="SM00248">
    <property type="entry name" value="ANK"/>
    <property type="match status" value="3"/>
</dbReference>
<dbReference type="InterPro" id="IPR036770">
    <property type="entry name" value="Ankyrin_rpt-contain_sf"/>
</dbReference>
<keyword evidence="1" id="KW-0479">Metal-binding</keyword>
<reference evidence="9" key="1">
    <citation type="submission" date="2019-05" db="EMBL/GenBank/DDBJ databases">
        <title>Annotation for the trematode Paragonimus heterotremus.</title>
        <authorList>
            <person name="Choi Y.-J."/>
        </authorList>
    </citation>
    <scope>NUCLEOTIDE SEQUENCE</scope>
    <source>
        <strain evidence="9">LC</strain>
    </source>
</reference>
<dbReference type="Gene3D" id="1.25.40.20">
    <property type="entry name" value="Ankyrin repeat-containing domain"/>
    <property type="match status" value="1"/>
</dbReference>
<dbReference type="PANTHER" id="PTHR23180">
    <property type="entry name" value="CENTAURIN/ARF"/>
    <property type="match status" value="1"/>
</dbReference>
<keyword evidence="2 5" id="KW-0863">Zinc-finger</keyword>
<dbReference type="SUPFAM" id="SSF103657">
    <property type="entry name" value="BAR/IMD domain-like"/>
    <property type="match status" value="1"/>
</dbReference>
<dbReference type="PANTHER" id="PTHR23180:SF160">
    <property type="entry name" value="ADP-RIBOSYLATION FACTOR GTPASE-ACTIVATING PROTEIN EFFECTOR PROTEIN 1"/>
    <property type="match status" value="1"/>
</dbReference>
<evidence type="ECO:0000256" key="2">
    <source>
        <dbReference type="ARBA" id="ARBA00022771"/>
    </source>
</evidence>
<keyword evidence="4" id="KW-0040">ANK repeat</keyword>
<keyword evidence="10" id="KW-1185">Reference proteome</keyword>
<evidence type="ECO:0000259" key="8">
    <source>
        <dbReference type="PROSITE" id="PS50115"/>
    </source>
</evidence>
<evidence type="ECO:0000313" key="10">
    <source>
        <dbReference type="Proteomes" id="UP000748531"/>
    </source>
</evidence>
<dbReference type="SUPFAM" id="SSF48403">
    <property type="entry name" value="Ankyrin repeat"/>
    <property type="match status" value="1"/>
</dbReference>
<dbReference type="Gene3D" id="1.20.1270.60">
    <property type="entry name" value="Arfaptin homology (AH) domain/BAR domain"/>
    <property type="match status" value="1"/>
</dbReference>
<dbReference type="AlphaFoldDB" id="A0A8J4TP80"/>
<dbReference type="InterPro" id="IPR045258">
    <property type="entry name" value="ACAP1/2/3-like"/>
</dbReference>
<dbReference type="GO" id="GO:0005737">
    <property type="term" value="C:cytoplasm"/>
    <property type="evidence" value="ECO:0007669"/>
    <property type="project" value="InterPro"/>
</dbReference>
<feature type="region of interest" description="Disordered" evidence="6">
    <location>
        <begin position="953"/>
        <end position="1046"/>
    </location>
</feature>
<dbReference type="EMBL" id="LUCH01001240">
    <property type="protein sequence ID" value="KAF5403409.1"/>
    <property type="molecule type" value="Genomic_DNA"/>
</dbReference>
<dbReference type="GO" id="GO:0005096">
    <property type="term" value="F:GTPase activator activity"/>
    <property type="evidence" value="ECO:0007669"/>
    <property type="project" value="InterPro"/>
</dbReference>
<feature type="repeat" description="ANK" evidence="4">
    <location>
        <begin position="848"/>
        <end position="880"/>
    </location>
</feature>
<evidence type="ECO:0000256" key="4">
    <source>
        <dbReference type="PROSITE-ProRule" id="PRU00023"/>
    </source>
</evidence>
<dbReference type="PROSITE" id="PS50115">
    <property type="entry name" value="ARFGAP"/>
    <property type="match status" value="1"/>
</dbReference>
<comment type="caution">
    <text evidence="9">The sequence shown here is derived from an EMBL/GenBank/DDBJ whole genome shotgun (WGS) entry which is preliminary data.</text>
</comment>
<accession>A0A8J4TP80</accession>
<dbReference type="PROSITE" id="PS50297">
    <property type="entry name" value="ANK_REP_REGION"/>
    <property type="match status" value="2"/>
</dbReference>
<feature type="repeat" description="ANK" evidence="4">
    <location>
        <begin position="815"/>
        <end position="847"/>
    </location>
</feature>
<dbReference type="Proteomes" id="UP000748531">
    <property type="component" value="Unassembled WGS sequence"/>
</dbReference>
<dbReference type="Pfam" id="PF12796">
    <property type="entry name" value="Ank_2"/>
    <property type="match status" value="1"/>
</dbReference>
<evidence type="ECO:0000256" key="6">
    <source>
        <dbReference type="SAM" id="MobiDB-lite"/>
    </source>
</evidence>
<dbReference type="InterPro" id="IPR002110">
    <property type="entry name" value="Ankyrin_rpt"/>
</dbReference>
<dbReference type="SMART" id="SM00233">
    <property type="entry name" value="PH"/>
    <property type="match status" value="1"/>
</dbReference>
<feature type="region of interest" description="Disordered" evidence="6">
    <location>
        <begin position="701"/>
        <end position="728"/>
    </location>
</feature>
<feature type="compositionally biased region" description="Polar residues" evidence="6">
    <location>
        <begin position="953"/>
        <end position="967"/>
    </location>
</feature>
<feature type="domain" description="Arf-GAP" evidence="8">
    <location>
        <begin position="545"/>
        <end position="673"/>
    </location>
</feature>
<evidence type="ECO:0000256" key="5">
    <source>
        <dbReference type="PROSITE-ProRule" id="PRU00288"/>
    </source>
</evidence>
<name>A0A8J4TP80_9TREM</name>
<feature type="compositionally biased region" description="Polar residues" evidence="6">
    <location>
        <begin position="701"/>
        <end position="712"/>
    </location>
</feature>
<proteinExistence type="predicted"/>
<dbReference type="Pfam" id="PF01412">
    <property type="entry name" value="ArfGap"/>
    <property type="match status" value="1"/>
</dbReference>
<dbReference type="GO" id="GO:0008270">
    <property type="term" value="F:zinc ion binding"/>
    <property type="evidence" value="ECO:0007669"/>
    <property type="project" value="UniProtKB-KW"/>
</dbReference>
<dbReference type="OrthoDB" id="10070851at2759"/>
<evidence type="ECO:0000313" key="9">
    <source>
        <dbReference type="EMBL" id="KAF5403409.1"/>
    </source>
</evidence>
<dbReference type="Gene3D" id="2.30.29.30">
    <property type="entry name" value="Pleckstrin-homology domain (PH domain)/Phosphotyrosine-binding domain (PTB)"/>
    <property type="match status" value="1"/>
</dbReference>
<dbReference type="InterPro" id="IPR001164">
    <property type="entry name" value="ArfGAP_dom"/>
</dbReference>
<gene>
    <name evidence="9" type="ORF">PHET_03335</name>
</gene>
<dbReference type="InterPro" id="IPR038508">
    <property type="entry name" value="ArfGAP_dom_sf"/>
</dbReference>
<feature type="compositionally biased region" description="Polar residues" evidence="6">
    <location>
        <begin position="983"/>
        <end position="1002"/>
    </location>
</feature>
<dbReference type="InterPro" id="IPR027267">
    <property type="entry name" value="AH/BAR_dom_sf"/>
</dbReference>
<dbReference type="PRINTS" id="PR00405">
    <property type="entry name" value="REVINTRACTNG"/>
</dbReference>
<evidence type="ECO:0000256" key="1">
    <source>
        <dbReference type="ARBA" id="ARBA00022723"/>
    </source>
</evidence>
<dbReference type="SUPFAM" id="SSF50729">
    <property type="entry name" value="PH domain-like"/>
    <property type="match status" value="1"/>
</dbReference>
<dbReference type="InterPro" id="IPR011993">
    <property type="entry name" value="PH-like_dom_sf"/>
</dbReference>
<feature type="domain" description="PH" evidence="7">
    <location>
        <begin position="306"/>
        <end position="467"/>
    </location>
</feature>
<dbReference type="SMART" id="SM00105">
    <property type="entry name" value="ArfGap"/>
    <property type="match status" value="1"/>
</dbReference>
<keyword evidence="3" id="KW-0862">Zinc</keyword>
<dbReference type="InterPro" id="IPR037278">
    <property type="entry name" value="ARFGAP/RecO"/>
</dbReference>
<dbReference type="Pfam" id="PF16746">
    <property type="entry name" value="BAR_3"/>
    <property type="match status" value="1"/>
</dbReference>
<dbReference type="PROSITE" id="PS50003">
    <property type="entry name" value="PH_DOMAIN"/>
    <property type="match status" value="1"/>
</dbReference>
<dbReference type="InterPro" id="IPR001849">
    <property type="entry name" value="PH_domain"/>
</dbReference>
<feature type="compositionally biased region" description="Basic and acidic residues" evidence="6">
    <location>
        <begin position="716"/>
        <end position="727"/>
    </location>
</feature>
<organism evidence="9 10">
    <name type="scientific">Paragonimus heterotremus</name>
    <dbReference type="NCBI Taxonomy" id="100268"/>
    <lineage>
        <taxon>Eukaryota</taxon>
        <taxon>Metazoa</taxon>
        <taxon>Spiralia</taxon>
        <taxon>Lophotrochozoa</taxon>
        <taxon>Platyhelminthes</taxon>
        <taxon>Trematoda</taxon>
        <taxon>Digenea</taxon>
        <taxon>Plagiorchiida</taxon>
        <taxon>Troglotremata</taxon>
        <taxon>Troglotrematidae</taxon>
        <taxon>Paragonimus</taxon>
    </lineage>
</organism>
<dbReference type="Gene3D" id="1.10.220.150">
    <property type="entry name" value="Arf GTPase activating protein"/>
    <property type="match status" value="1"/>
</dbReference>
<evidence type="ECO:0000256" key="3">
    <source>
        <dbReference type="ARBA" id="ARBA00022833"/>
    </source>
</evidence>
<protein>
    <submittedName>
        <fullName evidence="9">Arf-GAP with coiled-coil ANK repeat and PH domain-containing protein 2</fullName>
    </submittedName>
</protein>